<feature type="compositionally biased region" description="Polar residues" evidence="1">
    <location>
        <begin position="63"/>
        <end position="92"/>
    </location>
</feature>
<dbReference type="RefSeq" id="XP_007319339.1">
    <property type="nucleotide sequence ID" value="XM_007319277.1"/>
</dbReference>
<feature type="compositionally biased region" description="Low complexity" evidence="1">
    <location>
        <begin position="44"/>
        <end position="62"/>
    </location>
</feature>
<feature type="non-terminal residue" evidence="2">
    <location>
        <position position="104"/>
    </location>
</feature>
<proteinExistence type="predicted"/>
<dbReference type="Proteomes" id="UP000008064">
    <property type="component" value="Unassembled WGS sequence"/>
</dbReference>
<protein>
    <submittedName>
        <fullName evidence="2">Uncharacterized protein</fullName>
    </submittedName>
</protein>
<evidence type="ECO:0000313" key="2">
    <source>
        <dbReference type="EMBL" id="EGO23577.1"/>
    </source>
</evidence>
<gene>
    <name evidence="2" type="ORF">SERLADRAFT_469625</name>
</gene>
<reference evidence="2" key="1">
    <citation type="submission" date="2011-04" db="EMBL/GenBank/DDBJ databases">
        <title>Evolution of plant cell wall degrading machinery underlies the functional diversity of forest fungi.</title>
        <authorList>
            <consortium name="US DOE Joint Genome Institute (JGI-PGF)"/>
            <person name="Eastwood D.C."/>
            <person name="Floudas D."/>
            <person name="Binder M."/>
            <person name="Majcherczyk A."/>
            <person name="Schneider P."/>
            <person name="Aerts A."/>
            <person name="Asiegbu F.O."/>
            <person name="Baker S.E."/>
            <person name="Barry K."/>
            <person name="Bendiksby M."/>
            <person name="Blumentritt M."/>
            <person name="Coutinho P.M."/>
            <person name="Cullen D."/>
            <person name="Cullen D."/>
            <person name="Gathman A."/>
            <person name="Goodell B."/>
            <person name="Henrissat B."/>
            <person name="Ihrmark K."/>
            <person name="Kauserud H."/>
            <person name="Kohler A."/>
            <person name="LaButti K."/>
            <person name="Lapidus A."/>
            <person name="Lavin J.L."/>
            <person name="Lee Y.-H."/>
            <person name="Lindquist E."/>
            <person name="Lilly W."/>
            <person name="Lucas S."/>
            <person name="Morin E."/>
            <person name="Murat C."/>
            <person name="Oguiza J.A."/>
            <person name="Park J."/>
            <person name="Pisabarro A.G."/>
            <person name="Riley R."/>
            <person name="Rosling A."/>
            <person name="Salamov A."/>
            <person name="Schmidt O."/>
            <person name="Schmutz J."/>
            <person name="Skrede I."/>
            <person name="Stenlid J."/>
            <person name="Wiebenga A."/>
            <person name="Xie X."/>
            <person name="Kues U."/>
            <person name="Hibbett D.S."/>
            <person name="Hoffmeister D."/>
            <person name="Hogberg N."/>
            <person name="Martin F."/>
            <person name="Grigoriev I.V."/>
            <person name="Watkinson S.C."/>
        </authorList>
    </citation>
    <scope>NUCLEOTIDE SEQUENCE</scope>
    <source>
        <strain evidence="2">S7.9</strain>
    </source>
</reference>
<name>F8NYA5_SERL9</name>
<dbReference type="EMBL" id="GL945435">
    <property type="protein sequence ID" value="EGO23577.1"/>
    <property type="molecule type" value="Genomic_DNA"/>
</dbReference>
<accession>F8NYA5</accession>
<dbReference type="AlphaFoldDB" id="F8NYA5"/>
<dbReference type="HOGENOM" id="CLU_2256566_0_0_1"/>
<feature type="region of interest" description="Disordered" evidence="1">
    <location>
        <begin position="1"/>
        <end position="92"/>
    </location>
</feature>
<evidence type="ECO:0000256" key="1">
    <source>
        <dbReference type="SAM" id="MobiDB-lite"/>
    </source>
</evidence>
<dbReference type="GeneID" id="18819631"/>
<dbReference type="KEGG" id="sla:SERLADRAFT_469625"/>
<organism>
    <name type="scientific">Serpula lacrymans var. lacrymans (strain S7.9)</name>
    <name type="common">Dry rot fungus</name>
    <dbReference type="NCBI Taxonomy" id="578457"/>
    <lineage>
        <taxon>Eukaryota</taxon>
        <taxon>Fungi</taxon>
        <taxon>Dikarya</taxon>
        <taxon>Basidiomycota</taxon>
        <taxon>Agaricomycotina</taxon>
        <taxon>Agaricomycetes</taxon>
        <taxon>Agaricomycetidae</taxon>
        <taxon>Boletales</taxon>
        <taxon>Coniophorineae</taxon>
        <taxon>Serpulaceae</taxon>
        <taxon>Serpula</taxon>
    </lineage>
</organism>
<feature type="compositionally biased region" description="Polar residues" evidence="1">
    <location>
        <begin position="1"/>
        <end position="10"/>
    </location>
</feature>
<sequence length="104" mass="11415">MSDPSSSDTVSRPRRRSWMLRYNSPRDTALDNDLPSPLEGKELSFTPSTSSTSLARSDSLSRPTTPRRFSTSSVGHLLTPSTSTAYQSPQLDQQASQLILNALD</sequence>